<dbReference type="RefSeq" id="XP_009800239.1">
    <property type="nucleotide sequence ID" value="XM_009801937.1"/>
</dbReference>
<keyword evidence="2" id="KW-1185">Reference proteome</keyword>
<dbReference type="Pfam" id="PF02778">
    <property type="entry name" value="tRNA_int_endo_N"/>
    <property type="match status" value="1"/>
</dbReference>
<proteinExistence type="predicted"/>
<name>A0A1U7YLW2_NICSY</name>
<sequence length="90" mass="10701">MLSGMSVLLKADTVQTDLLNRECFRRPRITVENNEQWFQLCMEEAFHLYHSLICIKIVNHNDCELNSDELWKYETSKGKIFLFHIKPILT</sequence>
<reference evidence="3" key="2">
    <citation type="submission" date="2025-08" db="UniProtKB">
        <authorList>
            <consortium name="RefSeq"/>
        </authorList>
    </citation>
    <scope>IDENTIFICATION</scope>
    <source>
        <tissue evidence="3">Leaf</tissue>
    </source>
</reference>
<protein>
    <submittedName>
        <fullName evidence="3">tRNA-splicing endonuclease subunit Sen2-2-like</fullName>
    </submittedName>
</protein>
<dbReference type="Proteomes" id="UP000189701">
    <property type="component" value="Unplaced"/>
</dbReference>
<reference evidence="2" key="1">
    <citation type="journal article" date="2013" name="Genome Biol.">
        <title>Reference genomes and transcriptomes of Nicotiana sylvestris and Nicotiana tomentosiformis.</title>
        <authorList>
            <person name="Sierro N."/>
            <person name="Battey J.N."/>
            <person name="Ouadi S."/>
            <person name="Bovet L."/>
            <person name="Goepfert S."/>
            <person name="Bakaher N."/>
            <person name="Peitsch M.C."/>
            <person name="Ivanov N.V."/>
        </authorList>
    </citation>
    <scope>NUCLEOTIDE SEQUENCE [LARGE SCALE GENOMIC DNA]</scope>
</reference>
<dbReference type="GO" id="GO:0006388">
    <property type="term" value="P:tRNA splicing, via endonucleolytic cleavage and ligation"/>
    <property type="evidence" value="ECO:0007669"/>
    <property type="project" value="InterPro"/>
</dbReference>
<dbReference type="STRING" id="4096.A0A1U7YLW2"/>
<evidence type="ECO:0000313" key="3">
    <source>
        <dbReference type="RefSeq" id="XP_009800239.1"/>
    </source>
</evidence>
<accession>A0A1U7YLW2</accession>
<dbReference type="AlphaFoldDB" id="A0A1U7YLW2"/>
<evidence type="ECO:0000259" key="1">
    <source>
        <dbReference type="Pfam" id="PF02778"/>
    </source>
</evidence>
<organism evidence="2 3">
    <name type="scientific">Nicotiana sylvestris</name>
    <name type="common">Wood tobacco</name>
    <name type="synonym">South American tobacco</name>
    <dbReference type="NCBI Taxonomy" id="4096"/>
    <lineage>
        <taxon>Eukaryota</taxon>
        <taxon>Viridiplantae</taxon>
        <taxon>Streptophyta</taxon>
        <taxon>Embryophyta</taxon>
        <taxon>Tracheophyta</taxon>
        <taxon>Spermatophyta</taxon>
        <taxon>Magnoliopsida</taxon>
        <taxon>eudicotyledons</taxon>
        <taxon>Gunneridae</taxon>
        <taxon>Pentapetalae</taxon>
        <taxon>asterids</taxon>
        <taxon>lamiids</taxon>
        <taxon>Solanales</taxon>
        <taxon>Solanaceae</taxon>
        <taxon>Nicotianoideae</taxon>
        <taxon>Nicotianeae</taxon>
        <taxon>Nicotiana</taxon>
    </lineage>
</organism>
<feature type="domain" description="tRNA intron endonuclease N-terminal" evidence="1">
    <location>
        <begin position="2"/>
        <end position="71"/>
    </location>
</feature>
<dbReference type="InterPro" id="IPR006678">
    <property type="entry name" value="tRNA_intron_Endonuc_N"/>
</dbReference>
<dbReference type="GO" id="GO:0000213">
    <property type="term" value="F:tRNA-intron lyase activity"/>
    <property type="evidence" value="ECO:0007669"/>
    <property type="project" value="InterPro"/>
</dbReference>
<evidence type="ECO:0000313" key="2">
    <source>
        <dbReference type="Proteomes" id="UP000189701"/>
    </source>
</evidence>
<gene>
    <name evidence="3" type="primary">LOC104246174</name>
</gene>